<protein>
    <submittedName>
        <fullName evidence="3">Uncharacterized protein</fullName>
    </submittedName>
</protein>
<keyword evidence="1" id="KW-0479">Metal-binding</keyword>
<feature type="compositionally biased region" description="Low complexity" evidence="2">
    <location>
        <begin position="148"/>
        <end position="158"/>
    </location>
</feature>
<feature type="region of interest" description="Disordered" evidence="2">
    <location>
        <begin position="1"/>
        <end position="83"/>
    </location>
</feature>
<feature type="region of interest" description="Disordered" evidence="2">
    <location>
        <begin position="148"/>
        <end position="169"/>
    </location>
</feature>
<evidence type="ECO:0000256" key="2">
    <source>
        <dbReference type="SAM" id="MobiDB-lite"/>
    </source>
</evidence>
<reference evidence="3 4" key="1">
    <citation type="submission" date="2018-05" db="EMBL/GenBank/DDBJ databases">
        <title>A metagenomic window into the 2 km-deep terrestrial subsurface aquifer revealed taxonomically and functionally diverse microbial community comprising novel uncultured bacterial lineages.</title>
        <authorList>
            <person name="Kadnikov V.V."/>
            <person name="Mardanov A.V."/>
            <person name="Beletsky A.V."/>
            <person name="Banks D."/>
            <person name="Pimenov N.V."/>
            <person name="Frank Y.A."/>
            <person name="Karnachuk O.V."/>
            <person name="Ravin N.V."/>
        </authorList>
    </citation>
    <scope>NUCLEOTIDE SEQUENCE [LARGE SCALE GENOMIC DNA]</scope>
    <source>
        <strain evidence="3">BY5</strain>
    </source>
</reference>
<dbReference type="EMBL" id="QOQW01000015">
    <property type="protein sequence ID" value="RCK79163.1"/>
    <property type="molecule type" value="Genomic_DNA"/>
</dbReference>
<feature type="compositionally biased region" description="Acidic residues" evidence="2">
    <location>
        <begin position="58"/>
        <end position="69"/>
    </location>
</feature>
<dbReference type="InterPro" id="IPR018527">
    <property type="entry name" value="Rubredoxin_Fe_BS"/>
</dbReference>
<name>A0A367ZM28_9BACT</name>
<feature type="compositionally biased region" description="Basic and acidic residues" evidence="2">
    <location>
        <begin position="20"/>
        <end position="33"/>
    </location>
</feature>
<dbReference type="AlphaFoldDB" id="A0A367ZM28"/>
<feature type="compositionally biased region" description="Low complexity" evidence="2">
    <location>
        <begin position="1"/>
        <end position="15"/>
    </location>
</feature>
<dbReference type="PROSITE" id="PS00202">
    <property type="entry name" value="RUBREDOXIN"/>
    <property type="match status" value="1"/>
</dbReference>
<dbReference type="GO" id="GO:0046872">
    <property type="term" value="F:metal ion binding"/>
    <property type="evidence" value="ECO:0007669"/>
    <property type="project" value="UniProtKB-KW"/>
</dbReference>
<evidence type="ECO:0000313" key="4">
    <source>
        <dbReference type="Proteomes" id="UP000252355"/>
    </source>
</evidence>
<sequence>MLALLLATMAGAQTASRRAGVREARSHRLESRRPGAAKGGQGKKGETGKSDQKKTEEGQESEAAGEEEGLFLPESPETQDWLPDIWRCPECGYEQDEPGTCPDHTDTELVKVLAQGKNPLAPAELDGNEDLVVDIPLTGLVLRKTPVTTATGTAIPPTGTAPPGPPPRR</sequence>
<accession>A0A367ZM28</accession>
<evidence type="ECO:0000313" key="3">
    <source>
        <dbReference type="EMBL" id="RCK79163.1"/>
    </source>
</evidence>
<dbReference type="Proteomes" id="UP000252355">
    <property type="component" value="Unassembled WGS sequence"/>
</dbReference>
<feature type="compositionally biased region" description="Basic and acidic residues" evidence="2">
    <location>
        <begin position="43"/>
        <end position="57"/>
    </location>
</feature>
<proteinExistence type="predicted"/>
<comment type="caution">
    <text evidence="3">The sequence shown here is derived from an EMBL/GenBank/DDBJ whole genome shotgun (WGS) entry which is preliminary data.</text>
</comment>
<feature type="compositionally biased region" description="Pro residues" evidence="2">
    <location>
        <begin position="159"/>
        <end position="169"/>
    </location>
</feature>
<evidence type="ECO:0000256" key="1">
    <source>
        <dbReference type="ARBA" id="ARBA00022723"/>
    </source>
</evidence>
<organism evidence="3 4">
    <name type="scientific">Candidatus Ozemobacter sibiricus</name>
    <dbReference type="NCBI Taxonomy" id="2268124"/>
    <lineage>
        <taxon>Bacteria</taxon>
        <taxon>Candidatus Ozemobacteria</taxon>
        <taxon>Candidatus Ozemobacterales</taxon>
        <taxon>Candidatus Ozemobacteraceae</taxon>
        <taxon>Candidatus Ozemobacter</taxon>
    </lineage>
</organism>
<gene>
    <name evidence="3" type="ORF">OZSIB_0277</name>
</gene>